<evidence type="ECO:0000313" key="2">
    <source>
        <dbReference type="EMBL" id="URE04914.1"/>
    </source>
</evidence>
<proteinExistence type="predicted"/>
<dbReference type="AlphaFoldDB" id="A0A9E7G3K0"/>
<feature type="compositionally biased region" description="Basic residues" evidence="1">
    <location>
        <begin position="60"/>
        <end position="72"/>
    </location>
</feature>
<organism evidence="2 3">
    <name type="scientific">Musa troglodytarum</name>
    <name type="common">fe'i banana</name>
    <dbReference type="NCBI Taxonomy" id="320322"/>
    <lineage>
        <taxon>Eukaryota</taxon>
        <taxon>Viridiplantae</taxon>
        <taxon>Streptophyta</taxon>
        <taxon>Embryophyta</taxon>
        <taxon>Tracheophyta</taxon>
        <taxon>Spermatophyta</taxon>
        <taxon>Magnoliopsida</taxon>
        <taxon>Liliopsida</taxon>
        <taxon>Zingiberales</taxon>
        <taxon>Musaceae</taxon>
        <taxon>Musa</taxon>
    </lineage>
</organism>
<dbReference type="EMBL" id="CP097507">
    <property type="protein sequence ID" value="URE04914.1"/>
    <property type="molecule type" value="Genomic_DNA"/>
</dbReference>
<sequence>MHGGQGGAGRRGAAAVRGTGGVPRPPPLCGAPRHGGPGIRVQPEGAHRHPLWCRPLPPRERRHTQRSRRRRWPPPSSFRSVFLELDEGK</sequence>
<evidence type="ECO:0000256" key="1">
    <source>
        <dbReference type="SAM" id="MobiDB-lite"/>
    </source>
</evidence>
<feature type="region of interest" description="Disordered" evidence="1">
    <location>
        <begin position="1"/>
        <end position="89"/>
    </location>
</feature>
<accession>A0A9E7G3K0</accession>
<name>A0A9E7G3K0_9LILI</name>
<dbReference type="OrthoDB" id="660486at2759"/>
<protein>
    <submittedName>
        <fullName evidence="2">Uncharacterized protein</fullName>
    </submittedName>
</protein>
<dbReference type="Proteomes" id="UP001055439">
    <property type="component" value="Chromosome 5"/>
</dbReference>
<gene>
    <name evidence="2" type="ORF">MUK42_20307</name>
</gene>
<reference evidence="2" key="1">
    <citation type="submission" date="2022-05" db="EMBL/GenBank/DDBJ databases">
        <title>The Musa troglodytarum L. genome provides insights into the mechanism of non-climacteric behaviour and enrichment of carotenoids.</title>
        <authorList>
            <person name="Wang J."/>
        </authorList>
    </citation>
    <scope>NUCLEOTIDE SEQUENCE</scope>
    <source>
        <tissue evidence="2">Leaf</tissue>
    </source>
</reference>
<keyword evidence="3" id="KW-1185">Reference proteome</keyword>
<feature type="compositionally biased region" description="Gly residues" evidence="1">
    <location>
        <begin position="1"/>
        <end position="10"/>
    </location>
</feature>
<evidence type="ECO:0000313" key="3">
    <source>
        <dbReference type="Proteomes" id="UP001055439"/>
    </source>
</evidence>